<evidence type="ECO:0000256" key="9">
    <source>
        <dbReference type="ARBA" id="ARBA00023274"/>
    </source>
</evidence>
<dbReference type="Proteomes" id="UP000228380">
    <property type="component" value="Chromosome 4"/>
</dbReference>
<evidence type="ECO:0000313" key="18">
    <source>
        <dbReference type="RefSeq" id="XP_008797776.3"/>
    </source>
</evidence>
<dbReference type="KEGG" id="pda:103712863"/>
<evidence type="ECO:0000256" key="2">
    <source>
        <dbReference type="ARBA" id="ARBA00022528"/>
    </source>
</evidence>
<keyword evidence="3" id="KW-0934">Plastid</keyword>
<dbReference type="GO" id="GO:0009507">
    <property type="term" value="C:chloroplast"/>
    <property type="evidence" value="ECO:0007669"/>
    <property type="project" value="UniProtKB-SubCell"/>
</dbReference>
<keyword evidence="5" id="KW-0677">Repeat</keyword>
<dbReference type="Gene3D" id="3.30.110.60">
    <property type="entry name" value="YhbY-like"/>
    <property type="match status" value="3"/>
</dbReference>
<dbReference type="SMART" id="SM01103">
    <property type="entry name" value="CRS1_YhbY"/>
    <property type="match status" value="3"/>
</dbReference>
<dbReference type="InterPro" id="IPR001890">
    <property type="entry name" value="RNA-binding_CRM"/>
</dbReference>
<sequence length="1110" mass="123881">MAFPSFVPSKPSLPFSSCPSPLLFSPSFLPSFQAKGRFFPSRFDLHRLDAYLSPQTLQNPSEESPEADSQSPGVEIKKKKKKRKPRPNFYVQTMERWSLKISSERSRFPWQELAAEEKKDALQSLIAAPRSPFRVENECLPSEGANYGHAQLDSRAKGRKPVENLVFDGEKGKSRLDLIVEKLNSSLGDESSDLESPPTRSGVDERSNSDGTTFSVAQPGNGSNPISRRVGIPLESLPVLASQVRGAKLRQAPGDFEPKTQTSVKNFNFNREDDEKLNGSLDNKGSDFLTVGSLSTSCDDEERLSSEVTAWNSALIVDGNHPFSGPAGIPLGSQPVLAPQVHGARPRQTNLDSKAKNQTSLEDSEFDGEEEPRAGLLDEQIADSSNQDNCNLSQDNVLVNSNDEDTPNCIKQHSLTNKALAVPLGNVAADTVKQHVNQVPLQRLEFDAVSGKSNVSAILEKLKSSMDQDSSSIDSNISCGVSDDERGSNTDYYIANLMGPVSFPWERDGGSRDREQLHRKSNTELAERTIPEPELRRLRDAALRMKERMKVGPAGVTEAVVQSIHEKWKENEVVKLRFEGPPSLCMKRTHEVLERKTGGLVIWRSGRSLVLYRGMTYELPCVQSYSKLVNTKSDSNLMTSSANPSEGSIDTSDIDNLLDQLGPRFKDWSGRNPLPVDADLLPGVVPGYKPPFRLLPYKTRSSLREGEMTFLRRLARKMPPHFALGRNRQHQGLATAVVKLWEKSAIAKIAIKRGVPNTCNDRMAEEIKKLTGGILLSRNKEYIVFYRGNDFLTPSVRDVLVKKEKLAAIQQDDEEVARIRASSIVSNAKSNKAPLVAGTLAETLEAKTRWGNPLSSEHREKMRKDLDLAKHASLIRYLQRKLFFAKARVRKAEEAQAKVQEFLKPAGLPTDLETVTDEERFLFRKIGLKMRSYFPLGRRGVFDGTIENMHLSWKYRELVKIFVKGKTFAQVKHIAISLEAESGGVLISLDKTTKGYAIIIYRGKNYQRPLTLRPKNLLTRRQALARSIELQRREALSHHISNLQDRIQILKSQLDQMKSEKDSGGNELDLQLNDAVFSDDDDVEDEGEEAYLETYRSDDEDNAAASAEGL</sequence>
<keyword evidence="7" id="KW-0809">Transit peptide</keyword>
<proteinExistence type="predicted"/>
<dbReference type="AlphaFoldDB" id="A0A8B7CES4"/>
<evidence type="ECO:0000256" key="5">
    <source>
        <dbReference type="ARBA" id="ARBA00022737"/>
    </source>
</evidence>
<feature type="compositionally biased region" description="Polar residues" evidence="15">
    <location>
        <begin position="54"/>
        <end position="72"/>
    </location>
</feature>
<keyword evidence="2" id="KW-0150">Chloroplast</keyword>
<keyword evidence="17" id="KW-1185">Reference proteome</keyword>
<feature type="region of interest" description="Disordered" evidence="15">
    <location>
        <begin position="326"/>
        <end position="372"/>
    </location>
</feature>
<keyword evidence="6 14" id="KW-0694">RNA-binding</keyword>
<dbReference type="PROSITE" id="PS51295">
    <property type="entry name" value="CRM"/>
    <property type="match status" value="3"/>
</dbReference>
<dbReference type="SUPFAM" id="SSF75471">
    <property type="entry name" value="YhbY-like"/>
    <property type="match status" value="3"/>
</dbReference>
<dbReference type="PANTHER" id="PTHR31846">
    <property type="entry name" value="CRS1 / YHBY (CRM) DOMAIN-CONTAINING PROTEIN"/>
    <property type="match status" value="1"/>
</dbReference>
<feature type="region of interest" description="Disordered" evidence="15">
    <location>
        <begin position="187"/>
        <end position="229"/>
    </location>
</feature>
<evidence type="ECO:0000256" key="14">
    <source>
        <dbReference type="PROSITE-ProRule" id="PRU00626"/>
    </source>
</evidence>
<accession>A0A8B7CES4</accession>
<evidence type="ECO:0000256" key="1">
    <source>
        <dbReference type="ARBA" id="ARBA00004229"/>
    </source>
</evidence>
<dbReference type="InterPro" id="IPR045278">
    <property type="entry name" value="CRS1/CFM2/CFM3"/>
</dbReference>
<dbReference type="GO" id="GO:0006397">
    <property type="term" value="P:mRNA processing"/>
    <property type="evidence" value="ECO:0007669"/>
    <property type="project" value="UniProtKB-KW"/>
</dbReference>
<dbReference type="GO" id="GO:1990904">
    <property type="term" value="C:ribonucleoprotein complex"/>
    <property type="evidence" value="ECO:0007669"/>
    <property type="project" value="UniProtKB-KW"/>
</dbReference>
<feature type="compositionally biased region" description="Polar residues" evidence="15">
    <location>
        <begin position="347"/>
        <end position="361"/>
    </location>
</feature>
<gene>
    <name evidence="18" type="primary">LOC103712863</name>
</gene>
<feature type="compositionally biased region" description="Basic residues" evidence="15">
    <location>
        <begin position="77"/>
        <end position="86"/>
    </location>
</feature>
<evidence type="ECO:0000256" key="3">
    <source>
        <dbReference type="ARBA" id="ARBA00022640"/>
    </source>
</evidence>
<evidence type="ECO:0000256" key="6">
    <source>
        <dbReference type="ARBA" id="ARBA00022884"/>
    </source>
</evidence>
<feature type="compositionally biased region" description="Acidic residues" evidence="15">
    <location>
        <begin position="1077"/>
        <end position="1091"/>
    </location>
</feature>
<comment type="subunit">
    <text evidence="11">Interacts with RNA. Part of large ribonucleo-protein particles that contain CAF1 and/or CAF2, and RNC1.</text>
</comment>
<dbReference type="OrthoDB" id="551352at2759"/>
<dbReference type="FunFam" id="3.30.110.60:FF:000002">
    <property type="entry name" value="CRS2-associated factor 1, chloroplastic"/>
    <property type="match status" value="2"/>
</dbReference>
<dbReference type="PANTHER" id="PTHR31846:SF7">
    <property type="entry name" value="CRS1 _ YHBY (CRM) DOMAIN-CONTAINING PROTEIN"/>
    <property type="match status" value="1"/>
</dbReference>
<evidence type="ECO:0000313" key="17">
    <source>
        <dbReference type="Proteomes" id="UP000228380"/>
    </source>
</evidence>
<feature type="domain" description="CRM" evidence="16">
    <location>
        <begin position="701"/>
        <end position="798"/>
    </location>
</feature>
<organism evidence="17 18">
    <name type="scientific">Phoenix dactylifera</name>
    <name type="common">Date palm</name>
    <dbReference type="NCBI Taxonomy" id="42345"/>
    <lineage>
        <taxon>Eukaryota</taxon>
        <taxon>Viridiplantae</taxon>
        <taxon>Streptophyta</taxon>
        <taxon>Embryophyta</taxon>
        <taxon>Tracheophyta</taxon>
        <taxon>Spermatophyta</taxon>
        <taxon>Magnoliopsida</taxon>
        <taxon>Liliopsida</taxon>
        <taxon>Arecaceae</taxon>
        <taxon>Coryphoideae</taxon>
        <taxon>Phoeniceae</taxon>
        <taxon>Phoenix</taxon>
    </lineage>
</organism>
<keyword evidence="8" id="KW-0508">mRNA splicing</keyword>
<dbReference type="Pfam" id="PF01985">
    <property type="entry name" value="CRS1_YhbY"/>
    <property type="match status" value="3"/>
</dbReference>
<evidence type="ECO:0000256" key="12">
    <source>
        <dbReference type="ARBA" id="ARBA00073361"/>
    </source>
</evidence>
<feature type="compositionally biased region" description="Polar residues" evidence="15">
    <location>
        <begin position="209"/>
        <end position="226"/>
    </location>
</feature>
<dbReference type="FunFam" id="3.30.110.60:FF:000003">
    <property type="entry name" value="CRM-domain containing factor CFM3B, chloroplastic"/>
    <property type="match status" value="1"/>
</dbReference>
<evidence type="ECO:0000259" key="16">
    <source>
        <dbReference type="PROSITE" id="PS51295"/>
    </source>
</evidence>
<feature type="region of interest" description="Disordered" evidence="15">
    <location>
        <begin position="1058"/>
        <end position="1110"/>
    </location>
</feature>
<evidence type="ECO:0000256" key="11">
    <source>
        <dbReference type="ARBA" id="ARBA00064484"/>
    </source>
</evidence>
<dbReference type="RefSeq" id="XP_008797776.3">
    <property type="nucleotide sequence ID" value="XM_008799554.4"/>
</dbReference>
<dbReference type="GO" id="GO:0000373">
    <property type="term" value="P:Group II intron splicing"/>
    <property type="evidence" value="ECO:0007669"/>
    <property type="project" value="UniProtKB-ARBA"/>
</dbReference>
<evidence type="ECO:0000256" key="4">
    <source>
        <dbReference type="ARBA" id="ARBA00022664"/>
    </source>
</evidence>
<dbReference type="InterPro" id="IPR035920">
    <property type="entry name" value="YhbY-like_sf"/>
</dbReference>
<comment type="subcellular location">
    <subcellularLocation>
        <location evidence="1">Plastid</location>
        <location evidence="1">Chloroplast</location>
    </subcellularLocation>
</comment>
<reference evidence="17" key="1">
    <citation type="journal article" date="2019" name="Nat. Commun.">
        <title>Genome-wide association mapping of date palm fruit traits.</title>
        <authorList>
            <person name="Hazzouri K.M."/>
            <person name="Gros-Balthazard M."/>
            <person name="Flowers J.M."/>
            <person name="Copetti D."/>
            <person name="Lemansour A."/>
            <person name="Lebrun M."/>
            <person name="Masmoudi K."/>
            <person name="Ferrand S."/>
            <person name="Dhar M.I."/>
            <person name="Fresquez Z.A."/>
            <person name="Rosas U."/>
            <person name="Zhang J."/>
            <person name="Talag J."/>
            <person name="Lee S."/>
            <person name="Kudrna D."/>
            <person name="Powell R.F."/>
            <person name="Leitch I.J."/>
            <person name="Krueger R.R."/>
            <person name="Wing R.A."/>
            <person name="Amiri K.M.A."/>
            <person name="Purugganan M.D."/>
        </authorList>
    </citation>
    <scope>NUCLEOTIDE SEQUENCE [LARGE SCALE GENOMIC DNA]</scope>
    <source>
        <strain evidence="17">cv. Khalas</strain>
    </source>
</reference>
<evidence type="ECO:0000256" key="15">
    <source>
        <dbReference type="SAM" id="MobiDB-lite"/>
    </source>
</evidence>
<feature type="domain" description="CRM" evidence="16">
    <location>
        <begin position="528"/>
        <end position="624"/>
    </location>
</feature>
<dbReference type="GeneID" id="103712863"/>
<feature type="domain" description="CRM" evidence="16">
    <location>
        <begin position="913"/>
        <end position="1013"/>
    </location>
</feature>
<name>A0A8B7CES4_PHODC</name>
<feature type="region of interest" description="Disordered" evidence="15">
    <location>
        <begin position="54"/>
        <end position="87"/>
    </location>
</feature>
<evidence type="ECO:0000256" key="10">
    <source>
        <dbReference type="ARBA" id="ARBA00055648"/>
    </source>
</evidence>
<protein>
    <recommendedName>
        <fullName evidence="12">CRM-domain containing factor CFM3, chloroplastic/mitochondrial</fullName>
    </recommendedName>
    <alternativeName>
        <fullName evidence="13">Protein CRM FAMILY MEMBER 3</fullName>
    </alternativeName>
</protein>
<evidence type="ECO:0000256" key="8">
    <source>
        <dbReference type="ARBA" id="ARBA00023187"/>
    </source>
</evidence>
<dbReference type="GO" id="GO:0003729">
    <property type="term" value="F:mRNA binding"/>
    <property type="evidence" value="ECO:0007669"/>
    <property type="project" value="InterPro"/>
</dbReference>
<keyword evidence="9" id="KW-0687">Ribonucleoprotein</keyword>
<evidence type="ECO:0000256" key="7">
    <source>
        <dbReference type="ARBA" id="ARBA00022946"/>
    </source>
</evidence>
<reference evidence="18" key="2">
    <citation type="submission" date="2025-08" db="UniProtKB">
        <authorList>
            <consortium name="RefSeq"/>
        </authorList>
    </citation>
    <scope>IDENTIFICATION</scope>
    <source>
        <tissue evidence="18">Young leaves</tissue>
    </source>
</reference>
<comment type="function">
    <text evidence="10">Binds specific group II introns in chloroplasts and facilitates their splicing. Acts on subgroup IIB introns. The substrates of the subgroup IIB also require the CRM domain proteins CAF1 or CAF2, with a simultaneous binding of CFM3 and CAF1 or CAF2. May influence the biogenesis of the mitochondrial small ribosomal subunit.</text>
</comment>
<keyword evidence="4" id="KW-0507">mRNA processing</keyword>
<evidence type="ECO:0000256" key="13">
    <source>
        <dbReference type="ARBA" id="ARBA00081881"/>
    </source>
</evidence>